<proteinExistence type="predicted"/>
<evidence type="ECO:0000313" key="1">
    <source>
        <dbReference type="EMBL" id="MBB4859439.1"/>
    </source>
</evidence>
<dbReference type="Proteomes" id="UP000555448">
    <property type="component" value="Unassembled WGS sequence"/>
</dbReference>
<protein>
    <submittedName>
        <fullName evidence="1">Putative transcriptional regulator</fullName>
    </submittedName>
</protein>
<dbReference type="RefSeq" id="WP_184246327.1">
    <property type="nucleotide sequence ID" value="NZ_JACHLR010000011.1"/>
</dbReference>
<comment type="caution">
    <text evidence="1">The sequence shown here is derived from an EMBL/GenBank/DDBJ whole genome shotgun (WGS) entry which is preliminary data.</text>
</comment>
<sequence length="96" mass="10575">MTESAFDLIRAGLEDALAYAQGDTSRGRVAAPNVKAIRAKTKLSQPNFAKTYHIPLGTLRDWEQERRMPDAGSRTLLSMIEADPEAVTKIMQKISG</sequence>
<keyword evidence="2" id="KW-1185">Reference proteome</keyword>
<dbReference type="EMBL" id="JACHLR010000011">
    <property type="protein sequence ID" value="MBB4859439.1"/>
    <property type="molecule type" value="Genomic_DNA"/>
</dbReference>
<reference evidence="1 2" key="1">
    <citation type="submission" date="2020-08" db="EMBL/GenBank/DDBJ databases">
        <title>Functional genomics of gut bacteria from endangered species of beetles.</title>
        <authorList>
            <person name="Carlos-Shanley C."/>
        </authorList>
    </citation>
    <scope>NUCLEOTIDE SEQUENCE [LARGE SCALE GENOMIC DNA]</scope>
    <source>
        <strain evidence="1 2">S00245</strain>
    </source>
</reference>
<dbReference type="Gene3D" id="1.10.260.40">
    <property type="entry name" value="lambda repressor-like DNA-binding domains"/>
    <property type="match status" value="1"/>
</dbReference>
<organism evidence="1 2">
    <name type="scientific">Novosphingobium chloroacetimidivorans</name>
    <dbReference type="NCBI Taxonomy" id="1428314"/>
    <lineage>
        <taxon>Bacteria</taxon>
        <taxon>Pseudomonadati</taxon>
        <taxon>Pseudomonadota</taxon>
        <taxon>Alphaproteobacteria</taxon>
        <taxon>Sphingomonadales</taxon>
        <taxon>Sphingomonadaceae</taxon>
        <taxon>Novosphingobium</taxon>
    </lineage>
</organism>
<gene>
    <name evidence="1" type="ORF">HNO88_002768</name>
</gene>
<dbReference type="InterPro" id="IPR010982">
    <property type="entry name" value="Lambda_DNA-bd_dom_sf"/>
</dbReference>
<dbReference type="CDD" id="cd00093">
    <property type="entry name" value="HTH_XRE"/>
    <property type="match status" value="1"/>
</dbReference>
<dbReference type="AlphaFoldDB" id="A0A7W7KAV9"/>
<dbReference type="GO" id="GO:0003677">
    <property type="term" value="F:DNA binding"/>
    <property type="evidence" value="ECO:0007669"/>
    <property type="project" value="InterPro"/>
</dbReference>
<name>A0A7W7KAV9_9SPHN</name>
<dbReference type="SUPFAM" id="SSF47413">
    <property type="entry name" value="lambda repressor-like DNA-binding domains"/>
    <property type="match status" value="1"/>
</dbReference>
<dbReference type="InterPro" id="IPR001387">
    <property type="entry name" value="Cro/C1-type_HTH"/>
</dbReference>
<evidence type="ECO:0000313" key="2">
    <source>
        <dbReference type="Proteomes" id="UP000555448"/>
    </source>
</evidence>
<accession>A0A7W7KAV9</accession>